<protein>
    <submittedName>
        <fullName evidence="2">Uncharacterized protein</fullName>
    </submittedName>
</protein>
<organism evidence="2 3">
    <name type="scientific">Elysia crispata</name>
    <name type="common">lettuce slug</name>
    <dbReference type="NCBI Taxonomy" id="231223"/>
    <lineage>
        <taxon>Eukaryota</taxon>
        <taxon>Metazoa</taxon>
        <taxon>Spiralia</taxon>
        <taxon>Lophotrochozoa</taxon>
        <taxon>Mollusca</taxon>
        <taxon>Gastropoda</taxon>
        <taxon>Heterobranchia</taxon>
        <taxon>Euthyneura</taxon>
        <taxon>Panpulmonata</taxon>
        <taxon>Sacoglossa</taxon>
        <taxon>Placobranchoidea</taxon>
        <taxon>Plakobranchidae</taxon>
        <taxon>Elysia</taxon>
    </lineage>
</organism>
<proteinExistence type="predicted"/>
<dbReference type="AlphaFoldDB" id="A0AAE0XDT0"/>
<accession>A0AAE0XDT0</accession>
<comment type="caution">
    <text evidence="2">The sequence shown here is derived from an EMBL/GenBank/DDBJ whole genome shotgun (WGS) entry which is preliminary data.</text>
</comment>
<evidence type="ECO:0000313" key="2">
    <source>
        <dbReference type="EMBL" id="KAK3691016.1"/>
    </source>
</evidence>
<dbReference type="EMBL" id="JAWDGP010008105">
    <property type="protein sequence ID" value="KAK3691016.1"/>
    <property type="molecule type" value="Genomic_DNA"/>
</dbReference>
<feature type="region of interest" description="Disordered" evidence="1">
    <location>
        <begin position="1"/>
        <end position="34"/>
    </location>
</feature>
<reference evidence="2" key="1">
    <citation type="journal article" date="2023" name="G3 (Bethesda)">
        <title>A reference genome for the long-term kleptoplast-retaining sea slug Elysia crispata morphotype clarki.</title>
        <authorList>
            <person name="Eastman K.E."/>
            <person name="Pendleton A.L."/>
            <person name="Shaikh M.A."/>
            <person name="Suttiyut T."/>
            <person name="Ogas R."/>
            <person name="Tomko P."/>
            <person name="Gavelis G."/>
            <person name="Widhalm J.R."/>
            <person name="Wisecaver J.H."/>
        </authorList>
    </citation>
    <scope>NUCLEOTIDE SEQUENCE</scope>
    <source>
        <strain evidence="2">ECLA1</strain>
    </source>
</reference>
<name>A0AAE0XDT0_9GAST</name>
<keyword evidence="3" id="KW-1185">Reference proteome</keyword>
<sequence length="86" mass="10199">MYDLTRSPQTSLSDCGNRFNQPDYRNFQSKLNDNSNPIMLQRRSRSCRVFVKFTENFLLEHREPTGNMRASLNHHRDNYCVASQRS</sequence>
<feature type="compositionally biased region" description="Polar residues" evidence="1">
    <location>
        <begin position="1"/>
        <end position="20"/>
    </location>
</feature>
<gene>
    <name evidence="2" type="ORF">RRG08_049323</name>
</gene>
<dbReference type="Proteomes" id="UP001283361">
    <property type="component" value="Unassembled WGS sequence"/>
</dbReference>
<evidence type="ECO:0000313" key="3">
    <source>
        <dbReference type="Proteomes" id="UP001283361"/>
    </source>
</evidence>
<evidence type="ECO:0000256" key="1">
    <source>
        <dbReference type="SAM" id="MobiDB-lite"/>
    </source>
</evidence>